<evidence type="ECO:0000313" key="2">
    <source>
        <dbReference type="Proteomes" id="UP000283090"/>
    </source>
</evidence>
<keyword evidence="2" id="KW-1185">Reference proteome</keyword>
<name>A0A437AE75_ARTFL</name>
<proteinExistence type="predicted"/>
<dbReference type="PANTHER" id="PTHR37171">
    <property type="entry name" value="SERINE/THREONINE-PROTEIN KINASE YRZF-RELATED"/>
    <property type="match status" value="1"/>
</dbReference>
<dbReference type="PANTHER" id="PTHR37171:SF1">
    <property type="entry name" value="SERINE_THREONINE-PROTEIN KINASE YRZF-RELATED"/>
    <property type="match status" value="1"/>
</dbReference>
<dbReference type="EMBL" id="SAEB01000001">
    <property type="protein sequence ID" value="RVD89070.1"/>
    <property type="molecule type" value="Genomic_DNA"/>
</dbReference>
<evidence type="ECO:0008006" key="3">
    <source>
        <dbReference type="Google" id="ProtNLM"/>
    </source>
</evidence>
<dbReference type="SUPFAM" id="SSF56112">
    <property type="entry name" value="Protein kinase-like (PK-like)"/>
    <property type="match status" value="1"/>
</dbReference>
<dbReference type="InterPro" id="IPR052396">
    <property type="entry name" value="Meiotic_Drive_Suppr_Kinase"/>
</dbReference>
<accession>A0A437AE75</accession>
<evidence type="ECO:0000313" key="1">
    <source>
        <dbReference type="EMBL" id="RVD89070.1"/>
    </source>
</evidence>
<dbReference type="GeneID" id="93582403"/>
<dbReference type="VEuPathDB" id="FungiDB:DFL_000092"/>
<dbReference type="Proteomes" id="UP000283090">
    <property type="component" value="Unassembled WGS sequence"/>
</dbReference>
<sequence>MKLSAFFEAVAAPELRQYDQVTTKKTTNPAYPREYLADLTEWPEIRKDIKSLLDPYLDIDSERFDRFSGQFNEDIEAWSWCGDENNVVRLGGLAYEGPVKMILRSCFQIRGDFDSHRAAFNIGDPDRVFFTLDKSGQRDPLKFLVEWKTPWALPTPTNLIKQFNETRDNPKSKIAKAISQVYGYMTFNDLMFGALCNYEALYLLRRAGDLGLQVSPPFRFSDRGTHTFTIEKFDVKGTWDDDIEVPWSKMNLHLRGSGRKNIASVVSGDITPKRGVKFSCNVEAVFKVYDITTSEGLEAADSEIEAYKYLEPLYGKYIPRLYAAGTARKLLKILVLEDCGKAACQDNIDKYFWTKAKRCIQAIHKSGAIHGDIKLDNFAISQSGVRVIDLGRCREGNSVERASEFAELESLEEEWDTAQLVAEDEEDHGELKD</sequence>
<dbReference type="Gene3D" id="1.10.510.10">
    <property type="entry name" value="Transferase(Phosphotransferase) domain 1"/>
    <property type="match status" value="1"/>
</dbReference>
<dbReference type="AlphaFoldDB" id="A0A437AE75"/>
<organism evidence="1 2">
    <name type="scientific">Arthrobotrys flagrans</name>
    <name type="common">Nematode-trapping fungus</name>
    <name type="synonym">Trichothecium flagrans</name>
    <dbReference type="NCBI Taxonomy" id="97331"/>
    <lineage>
        <taxon>Eukaryota</taxon>
        <taxon>Fungi</taxon>
        <taxon>Dikarya</taxon>
        <taxon>Ascomycota</taxon>
        <taxon>Pezizomycotina</taxon>
        <taxon>Orbiliomycetes</taxon>
        <taxon>Orbiliales</taxon>
        <taxon>Orbiliaceae</taxon>
        <taxon>Arthrobotrys</taxon>
    </lineage>
</organism>
<gene>
    <name evidence="1" type="ORF">DFL_000092</name>
</gene>
<dbReference type="RefSeq" id="XP_067494614.1">
    <property type="nucleotide sequence ID" value="XM_067639050.1"/>
</dbReference>
<reference evidence="1 2" key="1">
    <citation type="submission" date="2019-01" db="EMBL/GenBank/DDBJ databases">
        <title>Intercellular communication is required for trap formation in the nematode-trapping fungus Duddingtonia flagrans.</title>
        <authorList>
            <person name="Youssar L."/>
            <person name="Wernet V."/>
            <person name="Hensel N."/>
            <person name="Hildebrandt H.-G."/>
            <person name="Fischer R."/>
        </authorList>
    </citation>
    <scope>NUCLEOTIDE SEQUENCE [LARGE SCALE GENOMIC DNA]</scope>
    <source>
        <strain evidence="1 2">CBS H-5679</strain>
    </source>
</reference>
<protein>
    <recommendedName>
        <fullName evidence="3">Protein kinase domain-containing protein</fullName>
    </recommendedName>
</protein>
<comment type="caution">
    <text evidence="1">The sequence shown here is derived from an EMBL/GenBank/DDBJ whole genome shotgun (WGS) entry which is preliminary data.</text>
</comment>
<dbReference type="OrthoDB" id="2144408at2759"/>
<dbReference type="InterPro" id="IPR011009">
    <property type="entry name" value="Kinase-like_dom_sf"/>
</dbReference>